<dbReference type="EMBL" id="CM004401">
    <property type="protein sequence ID" value="KAG8638062.1"/>
    <property type="molecule type" value="Genomic_DNA"/>
</dbReference>
<evidence type="ECO:0000313" key="2">
    <source>
        <dbReference type="Proteomes" id="UP000091857"/>
    </source>
</evidence>
<gene>
    <name evidence="1" type="ORF">MANES_15G187766v8</name>
</gene>
<reference evidence="2" key="1">
    <citation type="journal article" date="2016" name="Nat. Biotechnol.">
        <title>Sequencing wild and cultivated cassava and related species reveals extensive interspecific hybridization and genetic diversity.</title>
        <authorList>
            <person name="Bredeson J.V."/>
            <person name="Lyons J.B."/>
            <person name="Prochnik S.E."/>
            <person name="Wu G.A."/>
            <person name="Ha C.M."/>
            <person name="Edsinger-Gonzales E."/>
            <person name="Grimwood J."/>
            <person name="Schmutz J."/>
            <person name="Rabbi I.Y."/>
            <person name="Egesi C."/>
            <person name="Nauluvula P."/>
            <person name="Lebot V."/>
            <person name="Ndunguru J."/>
            <person name="Mkamilo G."/>
            <person name="Bart R.S."/>
            <person name="Setter T.L."/>
            <person name="Gleadow R.M."/>
            <person name="Kulakow P."/>
            <person name="Ferguson M.E."/>
            <person name="Rounsley S."/>
            <person name="Rokhsar D.S."/>
        </authorList>
    </citation>
    <scope>NUCLEOTIDE SEQUENCE [LARGE SCALE GENOMIC DNA]</scope>
    <source>
        <strain evidence="2">cv. AM560-2</strain>
    </source>
</reference>
<sequence length="147" mass="16703">MSRLCLGDIKLKIDLGIYDLSPLQFRIIKKITLCNFLHDTLPDCPDMMIGTGQDPDMVYVLMPDKSDVLVFMGLSLMLFRLSQGGCLPKDGYRINDQRKSLLMSLTSVEKVDRLYRLDLKASLSIIPSRVVLEHVKQFVGDDGFVYK</sequence>
<keyword evidence="2" id="KW-1185">Reference proteome</keyword>
<protein>
    <submittedName>
        <fullName evidence="1">Uncharacterized protein</fullName>
    </submittedName>
</protein>
<name>A0ACB7GCV1_MANES</name>
<organism evidence="1 2">
    <name type="scientific">Manihot esculenta</name>
    <name type="common">Cassava</name>
    <name type="synonym">Jatropha manihot</name>
    <dbReference type="NCBI Taxonomy" id="3983"/>
    <lineage>
        <taxon>Eukaryota</taxon>
        <taxon>Viridiplantae</taxon>
        <taxon>Streptophyta</taxon>
        <taxon>Embryophyta</taxon>
        <taxon>Tracheophyta</taxon>
        <taxon>Spermatophyta</taxon>
        <taxon>Magnoliopsida</taxon>
        <taxon>eudicotyledons</taxon>
        <taxon>Gunneridae</taxon>
        <taxon>Pentapetalae</taxon>
        <taxon>rosids</taxon>
        <taxon>fabids</taxon>
        <taxon>Malpighiales</taxon>
        <taxon>Euphorbiaceae</taxon>
        <taxon>Crotonoideae</taxon>
        <taxon>Manihoteae</taxon>
        <taxon>Manihot</taxon>
    </lineage>
</organism>
<dbReference type="Proteomes" id="UP000091857">
    <property type="component" value="Chromosome 15"/>
</dbReference>
<comment type="caution">
    <text evidence="1">The sequence shown here is derived from an EMBL/GenBank/DDBJ whole genome shotgun (WGS) entry which is preliminary data.</text>
</comment>
<evidence type="ECO:0000313" key="1">
    <source>
        <dbReference type="EMBL" id="KAG8638062.1"/>
    </source>
</evidence>
<accession>A0ACB7GCV1</accession>
<proteinExistence type="predicted"/>